<dbReference type="InterPro" id="IPR013655">
    <property type="entry name" value="PAS_fold_3"/>
</dbReference>
<dbReference type="Pfam" id="PF08447">
    <property type="entry name" value="PAS_3"/>
    <property type="match status" value="1"/>
</dbReference>
<evidence type="ECO:0000313" key="4">
    <source>
        <dbReference type="Proteomes" id="UP000501726"/>
    </source>
</evidence>
<dbReference type="PANTHER" id="PTHR46663:SF3">
    <property type="entry name" value="SLL0267 PROTEIN"/>
    <property type="match status" value="1"/>
</dbReference>
<dbReference type="InterPro" id="IPR000014">
    <property type="entry name" value="PAS"/>
</dbReference>
<evidence type="ECO:0000259" key="2">
    <source>
        <dbReference type="PROSITE" id="PS50887"/>
    </source>
</evidence>
<dbReference type="AlphaFoldDB" id="A0A6F8PUJ4"/>
<dbReference type="CDD" id="cd00130">
    <property type="entry name" value="PAS"/>
    <property type="match status" value="1"/>
</dbReference>
<keyword evidence="1" id="KW-0472">Membrane</keyword>
<feature type="transmembrane region" description="Helical" evidence="1">
    <location>
        <begin position="6"/>
        <end position="27"/>
    </location>
</feature>
<dbReference type="SUPFAM" id="SSF55073">
    <property type="entry name" value="Nucleotide cyclase"/>
    <property type="match status" value="1"/>
</dbReference>
<dbReference type="SUPFAM" id="SSF55785">
    <property type="entry name" value="PYP-like sensor domain (PAS domain)"/>
    <property type="match status" value="1"/>
</dbReference>
<dbReference type="Gene3D" id="3.30.450.40">
    <property type="match status" value="1"/>
</dbReference>
<dbReference type="Proteomes" id="UP000501726">
    <property type="component" value="Chromosome"/>
</dbReference>
<dbReference type="SUPFAM" id="SSF55781">
    <property type="entry name" value="GAF domain-like"/>
    <property type="match status" value="1"/>
</dbReference>
<dbReference type="SMART" id="SM00267">
    <property type="entry name" value="GGDEF"/>
    <property type="match status" value="1"/>
</dbReference>
<dbReference type="NCBIfam" id="TIGR00229">
    <property type="entry name" value="sensory_box"/>
    <property type="match status" value="1"/>
</dbReference>
<dbReference type="Pfam" id="PF00990">
    <property type="entry name" value="GGDEF"/>
    <property type="match status" value="1"/>
</dbReference>
<keyword evidence="4" id="KW-1185">Reference proteome</keyword>
<dbReference type="NCBIfam" id="TIGR00254">
    <property type="entry name" value="GGDEF"/>
    <property type="match status" value="1"/>
</dbReference>
<dbReference type="KEGG" id="tse:THMIRHAS_11740"/>
<dbReference type="SMART" id="SM00086">
    <property type="entry name" value="PAC"/>
    <property type="match status" value="1"/>
</dbReference>
<dbReference type="Gene3D" id="3.30.450.20">
    <property type="entry name" value="PAS domain"/>
    <property type="match status" value="1"/>
</dbReference>
<keyword evidence="1" id="KW-1133">Transmembrane helix</keyword>
<evidence type="ECO:0000313" key="3">
    <source>
        <dbReference type="EMBL" id="BBP45801.1"/>
    </source>
</evidence>
<evidence type="ECO:0000256" key="1">
    <source>
        <dbReference type="SAM" id="Phobius"/>
    </source>
</evidence>
<dbReference type="PANTHER" id="PTHR46663">
    <property type="entry name" value="DIGUANYLATE CYCLASE DGCT-RELATED"/>
    <property type="match status" value="1"/>
</dbReference>
<dbReference type="InterPro" id="IPR052163">
    <property type="entry name" value="DGC-Regulatory_Protein"/>
</dbReference>
<dbReference type="InterPro" id="IPR029787">
    <property type="entry name" value="Nucleotide_cyclase"/>
</dbReference>
<keyword evidence="1" id="KW-0812">Transmembrane</keyword>
<accession>A0A6F8PUJ4</accession>
<dbReference type="EMBL" id="AP021889">
    <property type="protein sequence ID" value="BBP45801.1"/>
    <property type="molecule type" value="Genomic_DNA"/>
</dbReference>
<dbReference type="RefSeq" id="WP_173271845.1">
    <property type="nucleotide sequence ID" value="NZ_AP021889.1"/>
</dbReference>
<proteinExistence type="predicted"/>
<dbReference type="InterPro" id="IPR043128">
    <property type="entry name" value="Rev_trsase/Diguanyl_cyclase"/>
</dbReference>
<organism evidence="3 4">
    <name type="scientific">Thiosulfatimonas sediminis</name>
    <dbReference type="NCBI Taxonomy" id="2675054"/>
    <lineage>
        <taxon>Bacteria</taxon>
        <taxon>Pseudomonadati</taxon>
        <taxon>Pseudomonadota</taxon>
        <taxon>Gammaproteobacteria</taxon>
        <taxon>Thiotrichales</taxon>
        <taxon>Piscirickettsiaceae</taxon>
        <taxon>Thiosulfatimonas</taxon>
    </lineage>
</organism>
<protein>
    <recommendedName>
        <fullName evidence="2">GGDEF domain-containing protein</fullName>
    </recommendedName>
</protein>
<dbReference type="PROSITE" id="PS50887">
    <property type="entry name" value="GGDEF"/>
    <property type="match status" value="1"/>
</dbReference>
<feature type="domain" description="GGDEF" evidence="2">
    <location>
        <begin position="365"/>
        <end position="500"/>
    </location>
</feature>
<dbReference type="InterPro" id="IPR035965">
    <property type="entry name" value="PAS-like_dom_sf"/>
</dbReference>
<dbReference type="CDD" id="cd01949">
    <property type="entry name" value="GGDEF"/>
    <property type="match status" value="1"/>
</dbReference>
<dbReference type="Gene3D" id="3.30.70.270">
    <property type="match status" value="1"/>
</dbReference>
<dbReference type="InterPro" id="IPR000160">
    <property type="entry name" value="GGDEF_dom"/>
</dbReference>
<sequence>MPALSLFFVILIVVGLLGIALWLGYLLRKNQQAKHLYLDLLNAAQAMTWRWTVESDTLLINHNWSKFLGFSIFELQPFSYRKGIRLVHPEDVVQISQAMDGIIHGESDTLQLEFRVKTQAQGFKWVQLSGQVLQRDKHGHPLQISGVVQDIHQLVLQKHRLQKDQVRDDFILELPELIRQEGELACAHKILELLQTLIKNEVGGVYLFSKAAQSLQLAANLSSEADVNLPDSLDVNCLQESGFDSQRIILTAATGVSAFAGVAKELDLNQLLAVSIMDDARCVLLIVLFNHAEQSFEKEDLYSVELLAQHFGCLLQQQRMQQALQQLVQQLEGGVQADSLTGLPNRNLVLDRMQQALERQKRNKRDLALLLIDLHDLNNINQQYGEPAGDFLLQVIGQRYSTALRKVDTLGRIGCDEFVVLIESYANSKDIMYIAKRLLEDSSKPCQFNEHELQVSANIGVFFYHEPEQELTPDAMIGKAEIALLKAKQRGEQTIVVYQPELE</sequence>
<reference evidence="4" key="1">
    <citation type="submission" date="2019-11" db="EMBL/GenBank/DDBJ databases">
        <title>Isolation and characterization of two novel species in the genus Thiomicrorhabdus.</title>
        <authorList>
            <person name="Mochizuki J."/>
            <person name="Kojima H."/>
            <person name="Fukui M."/>
        </authorList>
    </citation>
    <scope>NUCLEOTIDE SEQUENCE [LARGE SCALE GENOMIC DNA]</scope>
    <source>
        <strain evidence="4">aks77</strain>
    </source>
</reference>
<name>A0A6F8PUJ4_9GAMM</name>
<dbReference type="InterPro" id="IPR001610">
    <property type="entry name" value="PAC"/>
</dbReference>
<dbReference type="InterPro" id="IPR029016">
    <property type="entry name" value="GAF-like_dom_sf"/>
</dbReference>
<gene>
    <name evidence="3" type="ORF">THMIRHAS_11740</name>
</gene>